<feature type="region of interest" description="Disordered" evidence="1">
    <location>
        <begin position="40"/>
        <end position="94"/>
    </location>
</feature>
<name>A0AAV4XGA3_CAEEX</name>
<protein>
    <submittedName>
        <fullName evidence="3">Uncharacterized protein</fullName>
    </submittedName>
</protein>
<feature type="compositionally biased region" description="Acidic residues" evidence="1">
    <location>
        <begin position="67"/>
        <end position="80"/>
    </location>
</feature>
<keyword evidence="4" id="KW-1185">Reference proteome</keyword>
<organism evidence="3 4">
    <name type="scientific">Caerostris extrusa</name>
    <name type="common">Bark spider</name>
    <name type="synonym">Caerostris bankana</name>
    <dbReference type="NCBI Taxonomy" id="172846"/>
    <lineage>
        <taxon>Eukaryota</taxon>
        <taxon>Metazoa</taxon>
        <taxon>Ecdysozoa</taxon>
        <taxon>Arthropoda</taxon>
        <taxon>Chelicerata</taxon>
        <taxon>Arachnida</taxon>
        <taxon>Araneae</taxon>
        <taxon>Araneomorphae</taxon>
        <taxon>Entelegynae</taxon>
        <taxon>Araneoidea</taxon>
        <taxon>Araneidae</taxon>
        <taxon>Caerostris</taxon>
    </lineage>
</organism>
<accession>A0AAV4XGA3</accession>
<evidence type="ECO:0000256" key="2">
    <source>
        <dbReference type="SAM" id="Phobius"/>
    </source>
</evidence>
<gene>
    <name evidence="3" type="primary">AVEN_91504_1</name>
    <name evidence="3" type="ORF">CEXT_314291</name>
</gene>
<feature type="transmembrane region" description="Helical" evidence="2">
    <location>
        <begin position="174"/>
        <end position="197"/>
    </location>
</feature>
<sequence length="309" mass="33697">MTFSPNKNLNKVLNGVTLDYKSSNCYGVLSYGFASEETISSNATASRRTSRKNYGPYHPQPPKDYSDDSEDKDGFFDDSEPSPYNDHQSQRGDYQNYGKFKNYNHFNGYGPSLYPSFAPNYSPFYFPKGNKPGDSAASSPDQMMQMMMALSNMNEATKPENAGFLTKLVSDPTAVSAAIIPLSIVAAAFVPVLMNYIMANNAPPTFSTTANNKEGRNLYSSVNLEAVILNVAELARAMDGDDCIQKTICRLASGVANMPISDSLKKAVSALALHLAKDDWVDHLGVKNLIGAVKMGNCVNICNRSVIPK</sequence>
<dbReference type="AlphaFoldDB" id="A0AAV4XGA3"/>
<keyword evidence="2" id="KW-1133">Transmembrane helix</keyword>
<comment type="caution">
    <text evidence="3">The sequence shown here is derived from an EMBL/GenBank/DDBJ whole genome shotgun (WGS) entry which is preliminary data.</text>
</comment>
<dbReference type="EMBL" id="BPLR01000229">
    <property type="protein sequence ID" value="GIY93074.1"/>
    <property type="molecule type" value="Genomic_DNA"/>
</dbReference>
<evidence type="ECO:0000256" key="1">
    <source>
        <dbReference type="SAM" id="MobiDB-lite"/>
    </source>
</evidence>
<dbReference type="Proteomes" id="UP001054945">
    <property type="component" value="Unassembled WGS sequence"/>
</dbReference>
<evidence type="ECO:0000313" key="3">
    <source>
        <dbReference type="EMBL" id="GIY93074.1"/>
    </source>
</evidence>
<keyword evidence="2" id="KW-0812">Transmembrane</keyword>
<evidence type="ECO:0000313" key="4">
    <source>
        <dbReference type="Proteomes" id="UP001054945"/>
    </source>
</evidence>
<proteinExistence type="predicted"/>
<reference evidence="3 4" key="1">
    <citation type="submission" date="2021-06" db="EMBL/GenBank/DDBJ databases">
        <title>Caerostris extrusa draft genome.</title>
        <authorList>
            <person name="Kono N."/>
            <person name="Arakawa K."/>
        </authorList>
    </citation>
    <scope>NUCLEOTIDE SEQUENCE [LARGE SCALE GENOMIC DNA]</scope>
</reference>
<keyword evidence="2" id="KW-0472">Membrane</keyword>